<keyword evidence="2" id="KW-0732">Signal</keyword>
<reference evidence="3 4" key="1">
    <citation type="submission" date="2019-11" db="EMBL/GenBank/DDBJ databases">
        <title>Genome sequences of 17 halophilic strains isolated from different environments.</title>
        <authorList>
            <person name="Furrow R.E."/>
        </authorList>
    </citation>
    <scope>NUCLEOTIDE SEQUENCE [LARGE SCALE GENOMIC DNA]</scope>
    <source>
        <strain evidence="3 4">22505_10_Sand</strain>
    </source>
</reference>
<feature type="region of interest" description="Disordered" evidence="1">
    <location>
        <begin position="29"/>
        <end position="94"/>
    </location>
</feature>
<feature type="signal peptide" evidence="2">
    <location>
        <begin position="1"/>
        <end position="24"/>
    </location>
</feature>
<dbReference type="Proteomes" id="UP000447393">
    <property type="component" value="Unassembled WGS sequence"/>
</dbReference>
<feature type="chain" id="PRO_5032904736" description="Lipoprotein" evidence="2">
    <location>
        <begin position="25"/>
        <end position="229"/>
    </location>
</feature>
<name>A0A845DZM1_9BACI</name>
<dbReference type="EMBL" id="WMEZ01000001">
    <property type="protein sequence ID" value="MYL48102.1"/>
    <property type="molecule type" value="Genomic_DNA"/>
</dbReference>
<gene>
    <name evidence="3" type="ORF">GLV98_01335</name>
</gene>
<dbReference type="AlphaFoldDB" id="A0A845DZM1"/>
<organism evidence="3 4">
    <name type="scientific">Halobacillus litoralis</name>
    <dbReference type="NCBI Taxonomy" id="45668"/>
    <lineage>
        <taxon>Bacteria</taxon>
        <taxon>Bacillati</taxon>
        <taxon>Bacillota</taxon>
        <taxon>Bacilli</taxon>
        <taxon>Bacillales</taxon>
        <taxon>Bacillaceae</taxon>
        <taxon>Halobacillus</taxon>
    </lineage>
</organism>
<dbReference type="PROSITE" id="PS51257">
    <property type="entry name" value="PROKAR_LIPOPROTEIN"/>
    <property type="match status" value="1"/>
</dbReference>
<comment type="caution">
    <text evidence="3">The sequence shown here is derived from an EMBL/GenBank/DDBJ whole genome shotgun (WGS) entry which is preliminary data.</text>
</comment>
<feature type="compositionally biased region" description="Polar residues" evidence="1">
    <location>
        <begin position="32"/>
        <end position="41"/>
    </location>
</feature>
<evidence type="ECO:0008006" key="5">
    <source>
        <dbReference type="Google" id="ProtNLM"/>
    </source>
</evidence>
<evidence type="ECO:0000313" key="4">
    <source>
        <dbReference type="Proteomes" id="UP000447393"/>
    </source>
</evidence>
<evidence type="ECO:0000313" key="3">
    <source>
        <dbReference type="EMBL" id="MYL48102.1"/>
    </source>
</evidence>
<protein>
    <recommendedName>
        <fullName evidence="5">Lipoprotein</fullName>
    </recommendedName>
</protein>
<evidence type="ECO:0000256" key="2">
    <source>
        <dbReference type="SAM" id="SignalP"/>
    </source>
</evidence>
<feature type="compositionally biased region" description="Polar residues" evidence="1">
    <location>
        <begin position="57"/>
        <end position="67"/>
    </location>
</feature>
<dbReference type="OrthoDB" id="2136654at2"/>
<accession>A0A845DZM1</accession>
<proteinExistence type="predicted"/>
<dbReference type="RefSeq" id="WP_160911329.1">
    <property type="nucleotide sequence ID" value="NZ_WMEZ01000001.1"/>
</dbReference>
<sequence>MKHSKKLFYFHVLLILIVSITAGCQETKGKETTLTIGQNESSIDRQIDTESAESDTAKNQSESASSKETGEDESNASPSNDENSNQQSKGDTVDLAPYTSNEIEVARVWYQLAPNQQIDKMYVRKISAGSLVNPNYEESAVYPEDVIQLEGTRLVDGAVTYSGNGDGTVNVYNVPARWNEKLVGEVDKEEIKKVTKKVIENPKHVKIELVSNEEIVELIKKIQMVDSGP</sequence>
<feature type="compositionally biased region" description="Polar residues" evidence="1">
    <location>
        <begin position="75"/>
        <end position="90"/>
    </location>
</feature>
<evidence type="ECO:0000256" key="1">
    <source>
        <dbReference type="SAM" id="MobiDB-lite"/>
    </source>
</evidence>